<name>A0A4U6XJL5_9PEZI</name>
<accession>A0A4U6XJL5</accession>
<organism evidence="1 2">
    <name type="scientific">Colletotrichum tanaceti</name>
    <dbReference type="NCBI Taxonomy" id="1306861"/>
    <lineage>
        <taxon>Eukaryota</taxon>
        <taxon>Fungi</taxon>
        <taxon>Dikarya</taxon>
        <taxon>Ascomycota</taxon>
        <taxon>Pezizomycotina</taxon>
        <taxon>Sordariomycetes</taxon>
        <taxon>Hypocreomycetidae</taxon>
        <taxon>Glomerellales</taxon>
        <taxon>Glomerellaceae</taxon>
        <taxon>Colletotrichum</taxon>
        <taxon>Colletotrichum destructivum species complex</taxon>
    </lineage>
</organism>
<sequence length="107" mass="12199">MTRRVLDETFAPRNMQFVVKNLTHTVNDAWTRQVRVKKKAEALRQGAYFENSATSNNQRKAARVRGFGHWFGLFHVFVGFNCYGEGYLIDGRPATMVATIGCPEVED</sequence>
<proteinExistence type="predicted"/>
<dbReference type="EMBL" id="PJEX01000077">
    <property type="protein sequence ID" value="TKW56115.1"/>
    <property type="molecule type" value="Genomic_DNA"/>
</dbReference>
<protein>
    <submittedName>
        <fullName evidence="1">Uncharacterized protein</fullName>
    </submittedName>
</protein>
<dbReference type="Proteomes" id="UP000310108">
    <property type="component" value="Unassembled WGS sequence"/>
</dbReference>
<comment type="caution">
    <text evidence="1">The sequence shown here is derived from an EMBL/GenBank/DDBJ whole genome shotgun (WGS) entry which is preliminary data.</text>
</comment>
<evidence type="ECO:0000313" key="1">
    <source>
        <dbReference type="EMBL" id="TKW56115.1"/>
    </source>
</evidence>
<evidence type="ECO:0000313" key="2">
    <source>
        <dbReference type="Proteomes" id="UP000310108"/>
    </source>
</evidence>
<dbReference type="AlphaFoldDB" id="A0A4U6XJL5"/>
<dbReference type="STRING" id="1306861.A0A4U6XJL5"/>
<gene>
    <name evidence="1" type="ORF">CTA1_8256</name>
</gene>
<keyword evidence="2" id="KW-1185">Reference proteome</keyword>
<reference evidence="1 2" key="1">
    <citation type="journal article" date="2019" name="PLoS ONE">
        <title>Comparative genome analysis indicates high evolutionary potential of pathogenicity genes in Colletotrichum tanaceti.</title>
        <authorList>
            <person name="Lelwala R.V."/>
            <person name="Korhonen P.K."/>
            <person name="Young N.D."/>
            <person name="Scott J.B."/>
            <person name="Ades P.A."/>
            <person name="Gasser R.B."/>
            <person name="Taylor P.W.J."/>
        </authorList>
    </citation>
    <scope>NUCLEOTIDE SEQUENCE [LARGE SCALE GENOMIC DNA]</scope>
    <source>
        <strain evidence="1">BRIP57314</strain>
    </source>
</reference>